<reference evidence="1 2" key="1">
    <citation type="journal article" date="2020" name="Front. Microbiol.">
        <title>Genetic Organization of the aprX-lipA2 Operon Affects the Proteolytic Potential of Pseudomonas Species in Milk.</title>
        <authorList>
            <person name="Maier C."/>
            <person name="Huptas C."/>
            <person name="von Neubeck M."/>
            <person name="Scherer S."/>
            <person name="Wenning M."/>
            <person name="Lucking G."/>
        </authorList>
    </citation>
    <scope>NUCLEOTIDE SEQUENCE [LARGE SCALE GENOMIC DNA]</scope>
    <source>
        <strain evidence="1 2">WS 4671</strain>
    </source>
</reference>
<evidence type="ECO:0000313" key="1">
    <source>
        <dbReference type="EMBL" id="NMX98638.1"/>
    </source>
</evidence>
<protein>
    <submittedName>
        <fullName evidence="1">Uncharacterized protein</fullName>
    </submittedName>
</protein>
<sequence length="99" mass="11117">MSDKMRDEFEVAYQAACLGRAVARFDPSVFAKDHCDDYLNSLVQSAWWGWQCSRAAPVERPEDFTDGGNPNARILIAHHRQIVGRWISAIEAAGLKVKP</sequence>
<dbReference type="InterPro" id="IPR058601">
    <property type="entry name" value="Phage_phiTE_015-like"/>
</dbReference>
<organism evidence="1 2">
    <name type="scientific">Pseudomonas veronii</name>
    <dbReference type="NCBI Taxonomy" id="76761"/>
    <lineage>
        <taxon>Bacteria</taxon>
        <taxon>Pseudomonadati</taxon>
        <taxon>Pseudomonadota</taxon>
        <taxon>Gammaproteobacteria</taxon>
        <taxon>Pseudomonadales</taxon>
        <taxon>Pseudomonadaceae</taxon>
        <taxon>Pseudomonas</taxon>
    </lineage>
</organism>
<dbReference type="Pfam" id="PF26207">
    <property type="entry name" value="Phage_phiTE_015"/>
    <property type="match status" value="1"/>
</dbReference>
<dbReference type="EMBL" id="JAAQWE010000018">
    <property type="protein sequence ID" value="NMX98638.1"/>
    <property type="molecule type" value="Genomic_DNA"/>
</dbReference>
<dbReference type="RefSeq" id="WP_169850618.1">
    <property type="nucleotide sequence ID" value="NZ_CP149793.1"/>
</dbReference>
<gene>
    <name evidence="1" type="ORF">HBO43_18750</name>
</gene>
<evidence type="ECO:0000313" key="2">
    <source>
        <dbReference type="Proteomes" id="UP000552560"/>
    </source>
</evidence>
<accession>A0A7Y0ZV60</accession>
<dbReference type="Proteomes" id="UP000552560">
    <property type="component" value="Unassembled WGS sequence"/>
</dbReference>
<proteinExistence type="predicted"/>
<name>A0A7Y0ZV60_PSEVE</name>
<comment type="caution">
    <text evidence="1">The sequence shown here is derived from an EMBL/GenBank/DDBJ whole genome shotgun (WGS) entry which is preliminary data.</text>
</comment>
<dbReference type="AlphaFoldDB" id="A0A7Y0ZV60"/>